<dbReference type="Gene3D" id="2.120.10.30">
    <property type="entry name" value="TolB, C-terminal domain"/>
    <property type="match status" value="1"/>
</dbReference>
<dbReference type="GO" id="GO:0004177">
    <property type="term" value="F:aminopeptidase activity"/>
    <property type="evidence" value="ECO:0007669"/>
    <property type="project" value="UniProtKB-KW"/>
</dbReference>
<dbReference type="PANTHER" id="PTHR43056">
    <property type="entry name" value="PEPTIDASE S9 PROLYL OLIGOPEPTIDASE"/>
    <property type="match status" value="1"/>
</dbReference>
<dbReference type="GO" id="GO:0008236">
    <property type="term" value="F:serine-type peptidase activity"/>
    <property type="evidence" value="ECO:0007669"/>
    <property type="project" value="InterPro"/>
</dbReference>
<dbReference type="PANTHER" id="PTHR43056:SF5">
    <property type="entry name" value="PEPTIDASE S9 PROLYL OLIGOPEPTIDASE CATALYTIC DOMAIN-CONTAINING PROTEIN"/>
    <property type="match status" value="1"/>
</dbReference>
<comment type="cofactor">
    <cofactor evidence="1">
        <name>pyridoxal 5'-phosphate</name>
        <dbReference type="ChEBI" id="CHEBI:597326"/>
    </cofactor>
</comment>
<name>A0AAD5SWX6_9FUNG</name>
<feature type="non-terminal residue" evidence="6">
    <location>
        <position position="839"/>
    </location>
</feature>
<dbReference type="GO" id="GO:0044272">
    <property type="term" value="P:sulfur compound biosynthetic process"/>
    <property type="evidence" value="ECO:0007669"/>
    <property type="project" value="UniProtKB-ARBA"/>
</dbReference>
<evidence type="ECO:0000313" key="6">
    <source>
        <dbReference type="EMBL" id="KAJ3108492.1"/>
    </source>
</evidence>
<dbReference type="SUPFAM" id="SSF53474">
    <property type="entry name" value="alpha/beta-Hydrolases"/>
    <property type="match status" value="1"/>
</dbReference>
<dbReference type="InterPro" id="IPR011042">
    <property type="entry name" value="6-blade_b-propeller_TolB-like"/>
</dbReference>
<dbReference type="GO" id="GO:0006508">
    <property type="term" value="P:proteolysis"/>
    <property type="evidence" value="ECO:0007669"/>
    <property type="project" value="InterPro"/>
</dbReference>
<reference evidence="6" key="1">
    <citation type="submission" date="2020-05" db="EMBL/GenBank/DDBJ databases">
        <title>Phylogenomic resolution of chytrid fungi.</title>
        <authorList>
            <person name="Stajich J.E."/>
            <person name="Amses K."/>
            <person name="Simmons R."/>
            <person name="Seto K."/>
            <person name="Myers J."/>
            <person name="Bonds A."/>
            <person name="Quandt C.A."/>
            <person name="Barry K."/>
            <person name="Liu P."/>
            <person name="Grigoriev I."/>
            <person name="Longcore J.E."/>
            <person name="James T.Y."/>
        </authorList>
    </citation>
    <scope>NUCLEOTIDE SEQUENCE</scope>
    <source>
        <strain evidence="6">JEL0513</strain>
    </source>
</reference>
<dbReference type="FunFam" id="3.40.50.1100:FF:000003">
    <property type="entry name" value="Cystathionine beta-synthase"/>
    <property type="match status" value="1"/>
</dbReference>
<gene>
    <name evidence="6" type="primary">DAP2</name>
    <name evidence="6" type="ORF">HK100_003430</name>
</gene>
<evidence type="ECO:0000256" key="3">
    <source>
        <dbReference type="ARBA" id="ARBA00022898"/>
    </source>
</evidence>
<dbReference type="AlphaFoldDB" id="A0AAD5SWX6"/>
<dbReference type="EMBL" id="JADGJH010001857">
    <property type="protein sequence ID" value="KAJ3108492.1"/>
    <property type="molecule type" value="Genomic_DNA"/>
</dbReference>
<evidence type="ECO:0000313" key="7">
    <source>
        <dbReference type="Proteomes" id="UP001211907"/>
    </source>
</evidence>
<keyword evidence="7" id="KW-1185">Reference proteome</keyword>
<dbReference type="Gene3D" id="3.40.50.1820">
    <property type="entry name" value="alpha/beta hydrolase"/>
    <property type="match status" value="1"/>
</dbReference>
<dbReference type="InterPro" id="IPR001375">
    <property type="entry name" value="Peptidase_S9_cat"/>
</dbReference>
<feature type="domain" description="Peptidase S9 prolyl oligopeptidase catalytic" evidence="5">
    <location>
        <begin position="466"/>
        <end position="674"/>
    </location>
</feature>
<keyword evidence="3" id="KW-0663">Pyridoxal phosphate</keyword>
<evidence type="ECO:0000256" key="2">
    <source>
        <dbReference type="ARBA" id="ARBA00007103"/>
    </source>
</evidence>
<dbReference type="InterPro" id="IPR036052">
    <property type="entry name" value="TrpB-like_PALP_sf"/>
</dbReference>
<keyword evidence="6" id="KW-0031">Aminopeptidase</keyword>
<dbReference type="InterPro" id="IPR050585">
    <property type="entry name" value="Xaa-Pro_dipeptidyl-ppase/CocE"/>
</dbReference>
<feature type="domain" description="Tryptophan synthase beta chain-like PALP" evidence="4">
    <location>
        <begin position="676"/>
        <end position="839"/>
    </location>
</feature>
<dbReference type="GO" id="GO:0006534">
    <property type="term" value="P:cysteine metabolic process"/>
    <property type="evidence" value="ECO:0007669"/>
    <property type="project" value="UniProtKB-ARBA"/>
</dbReference>
<dbReference type="Proteomes" id="UP001211907">
    <property type="component" value="Unassembled WGS sequence"/>
</dbReference>
<sequence>MPRYNGFMPGSNKAEENNSLLLITFVHVTHCKKSVTNQIMNRTKPYGRFASVISTEGLVASSIGIPGLVKDKARSALFHIENRPSEKGRAALVSHFGGNLRELSALSTYSLRTGVHEYGGAPVTVNKGVFVFADSSDRRVFVLRRDTYADPDVGPSAEPVTPDDETTRYADFAIDPSELSRFAAAIQEIHHADGRVVNNLVAIDISQASALTPALPTVLAQGRDFYTAPRFSPDGGFLAWIEWDLPEMPWTKSSLHVATWDAQAGAISESRVVAEGDFSVSQPVWHPTSGELYFANDQTGYYNLYRYNLETGVTSPLLKDAFVGDFSSPDWTLGQHTYDFLTNGSVVAGHSNKDGTGAVSIIDPVAQTIELLVSGPIVQSLVTIGDRIYIVAGTPVSPISLSEVVIEDANKVSIKIVKNSTNEFDHLDIDAYAPKNPDHAPPSDSDLPPVVVLCHGGPTAASTPILSSRIQWWTSRGFAIFDVNYGGSSGYGRDYRSRLDGKWGIVDVDDVCNGAQYLAKIGKVDGNKLCVTGGSAGGFTTLSVLTFRPDVFACGASKFGISDLKSLSEFTHKFESKYLDIVLGTRNLSEEETLEVYRTRSPINYVDNIVSPLLVLQGSIDKVVPPDQAESIVSAIKAKGGVVEYVLFEDEGHGWRTAETIKRAVEIEYEFYLKIKINRLAPDGVNMYVKIESQNPLGSVKDRLALGVIEDAERRGVLKPGMTVVEATSGNTGIALAMVCAAKGYPFVAVMIETFSIERRKIMKFLGAKVVLTPKELKGTGMVEKAAALAKEHGWFESKQFANPANPAYHRQTTGPEILQSFAGKRLDYIVSGWGTGGT</sequence>
<dbReference type="SUPFAM" id="SSF69322">
    <property type="entry name" value="Tricorn protease domain 2"/>
    <property type="match status" value="1"/>
</dbReference>
<dbReference type="InterPro" id="IPR001926">
    <property type="entry name" value="TrpB-like_PALP"/>
</dbReference>
<dbReference type="CDD" id="cd01561">
    <property type="entry name" value="CBS_like"/>
    <property type="match status" value="1"/>
</dbReference>
<dbReference type="GO" id="GO:0009069">
    <property type="term" value="P:serine family amino acid metabolic process"/>
    <property type="evidence" value="ECO:0007669"/>
    <property type="project" value="UniProtKB-ARBA"/>
</dbReference>
<dbReference type="SUPFAM" id="SSF53686">
    <property type="entry name" value="Tryptophan synthase beta subunit-like PLP-dependent enzymes"/>
    <property type="match status" value="1"/>
</dbReference>
<comment type="similarity">
    <text evidence="2">Belongs to the cysteine synthase/cystathionine beta-synthase family.</text>
</comment>
<organism evidence="6 7">
    <name type="scientific">Physocladia obscura</name>
    <dbReference type="NCBI Taxonomy" id="109957"/>
    <lineage>
        <taxon>Eukaryota</taxon>
        <taxon>Fungi</taxon>
        <taxon>Fungi incertae sedis</taxon>
        <taxon>Chytridiomycota</taxon>
        <taxon>Chytridiomycota incertae sedis</taxon>
        <taxon>Chytridiomycetes</taxon>
        <taxon>Chytridiales</taxon>
        <taxon>Chytriomycetaceae</taxon>
        <taxon>Physocladia</taxon>
    </lineage>
</organism>
<evidence type="ECO:0000259" key="5">
    <source>
        <dbReference type="Pfam" id="PF00326"/>
    </source>
</evidence>
<keyword evidence="6" id="KW-0645">Protease</keyword>
<evidence type="ECO:0000259" key="4">
    <source>
        <dbReference type="Pfam" id="PF00291"/>
    </source>
</evidence>
<dbReference type="Pfam" id="PF00326">
    <property type="entry name" value="Peptidase_S9"/>
    <property type="match status" value="1"/>
</dbReference>
<evidence type="ECO:0000256" key="1">
    <source>
        <dbReference type="ARBA" id="ARBA00001933"/>
    </source>
</evidence>
<accession>A0AAD5SWX6</accession>
<dbReference type="Pfam" id="PF00291">
    <property type="entry name" value="PALP"/>
    <property type="match status" value="1"/>
</dbReference>
<comment type="caution">
    <text evidence="6">The sequence shown here is derived from an EMBL/GenBank/DDBJ whole genome shotgun (WGS) entry which is preliminary data.</text>
</comment>
<proteinExistence type="inferred from homology"/>
<keyword evidence="6" id="KW-0378">Hydrolase</keyword>
<dbReference type="InterPro" id="IPR029058">
    <property type="entry name" value="AB_hydrolase_fold"/>
</dbReference>
<protein>
    <submittedName>
        <fullName evidence="6">Dipeptidyl aminopeptidase</fullName>
    </submittedName>
</protein>
<dbReference type="Gene3D" id="3.40.50.1100">
    <property type="match status" value="2"/>
</dbReference>